<dbReference type="EMBL" id="JAXAVV010000013">
    <property type="protein sequence ID" value="MDX8052933.1"/>
    <property type="molecule type" value="Genomic_DNA"/>
</dbReference>
<accession>A0ABU4TXX9</accession>
<gene>
    <name evidence="1" type="ORF">SK571_26455</name>
</gene>
<name>A0ABU4TXX9_9PSEU</name>
<evidence type="ECO:0000313" key="1">
    <source>
        <dbReference type="EMBL" id="MDX8052933.1"/>
    </source>
</evidence>
<dbReference type="Proteomes" id="UP001271792">
    <property type="component" value="Unassembled WGS sequence"/>
</dbReference>
<comment type="caution">
    <text evidence="1">The sequence shown here is derived from an EMBL/GenBank/DDBJ whole genome shotgun (WGS) entry which is preliminary data.</text>
</comment>
<dbReference type="RefSeq" id="WP_319986779.1">
    <property type="nucleotide sequence ID" value="NZ_JAXAVV010000013.1"/>
</dbReference>
<reference evidence="1 2" key="2">
    <citation type="submission" date="2023-11" db="EMBL/GenBank/DDBJ databases">
        <authorList>
            <person name="Lara A.C."/>
            <person name="Chronakova A."/>
        </authorList>
    </citation>
    <scope>NUCLEOTIDE SEQUENCE [LARGE SCALE GENOMIC DNA]</scope>
    <source>
        <strain evidence="1 2">BCCO 10_0798</strain>
    </source>
</reference>
<evidence type="ECO:0000313" key="2">
    <source>
        <dbReference type="Proteomes" id="UP001271792"/>
    </source>
</evidence>
<organism evidence="1 2">
    <name type="scientific">Lentzea kristufekii</name>
    <dbReference type="NCBI Taxonomy" id="3095430"/>
    <lineage>
        <taxon>Bacteria</taxon>
        <taxon>Bacillati</taxon>
        <taxon>Actinomycetota</taxon>
        <taxon>Actinomycetes</taxon>
        <taxon>Pseudonocardiales</taxon>
        <taxon>Pseudonocardiaceae</taxon>
        <taxon>Lentzea</taxon>
    </lineage>
</organism>
<reference evidence="1 2" key="1">
    <citation type="submission" date="2023-11" db="EMBL/GenBank/DDBJ databases">
        <title>Lentzea sokolovensis, sp. nov., Lentzea kristufkii, sp. nov., and Lentzea miocenensis, sp. nov., rare actinobacteria from Sokolov Coal Basin, Miocene lacustrine sediment, Czech Republic.</title>
        <authorList>
            <person name="Lara A."/>
            <person name="Kotroba L."/>
            <person name="Nouioui I."/>
            <person name="Neumann-Schaal M."/>
            <person name="Mast Y."/>
            <person name="Chronakova A."/>
        </authorList>
    </citation>
    <scope>NUCLEOTIDE SEQUENCE [LARGE SCALE GENOMIC DNA]</scope>
    <source>
        <strain evidence="1 2">BCCO 10_0798</strain>
    </source>
</reference>
<keyword evidence="2" id="KW-1185">Reference proteome</keyword>
<protein>
    <submittedName>
        <fullName evidence="1">Uncharacterized protein</fullName>
    </submittedName>
</protein>
<proteinExistence type="predicted"/>
<sequence length="72" mass="7855">MATHYDEHPGHQIADGHLPVAGTQRIAVLTNGGAAAAAGRVRVRYEPDTVLRLVRRGDQVGWVRFGRAAVRR</sequence>